<reference evidence="2" key="1">
    <citation type="submission" date="2023-03" db="EMBL/GenBank/DDBJ databases">
        <title>Massive genome expansion in bonnet fungi (Mycena s.s.) driven by repeated elements and novel gene families across ecological guilds.</title>
        <authorList>
            <consortium name="Lawrence Berkeley National Laboratory"/>
            <person name="Harder C.B."/>
            <person name="Miyauchi S."/>
            <person name="Viragh M."/>
            <person name="Kuo A."/>
            <person name="Thoen E."/>
            <person name="Andreopoulos B."/>
            <person name="Lu D."/>
            <person name="Skrede I."/>
            <person name="Drula E."/>
            <person name="Henrissat B."/>
            <person name="Morin E."/>
            <person name="Kohler A."/>
            <person name="Barry K."/>
            <person name="LaButti K."/>
            <person name="Morin E."/>
            <person name="Salamov A."/>
            <person name="Lipzen A."/>
            <person name="Mereny Z."/>
            <person name="Hegedus B."/>
            <person name="Baldrian P."/>
            <person name="Stursova M."/>
            <person name="Weitz H."/>
            <person name="Taylor A."/>
            <person name="Grigoriev I.V."/>
            <person name="Nagy L.G."/>
            <person name="Martin F."/>
            <person name="Kauserud H."/>
        </authorList>
    </citation>
    <scope>NUCLEOTIDE SEQUENCE</scope>
    <source>
        <strain evidence="2">9144</strain>
    </source>
</reference>
<comment type="caution">
    <text evidence="2">The sequence shown here is derived from an EMBL/GenBank/DDBJ whole genome shotgun (WGS) entry which is preliminary data.</text>
</comment>
<feature type="region of interest" description="Disordered" evidence="1">
    <location>
        <begin position="1"/>
        <end position="27"/>
    </location>
</feature>
<evidence type="ECO:0000256" key="1">
    <source>
        <dbReference type="SAM" id="MobiDB-lite"/>
    </source>
</evidence>
<evidence type="ECO:0000313" key="2">
    <source>
        <dbReference type="EMBL" id="KAJ7206410.1"/>
    </source>
</evidence>
<gene>
    <name evidence="2" type="ORF">GGX14DRAFT_397213</name>
</gene>
<protein>
    <submittedName>
        <fullName evidence="2">Uncharacterized protein</fullName>
    </submittedName>
</protein>
<organism evidence="2 3">
    <name type="scientific">Mycena pura</name>
    <dbReference type="NCBI Taxonomy" id="153505"/>
    <lineage>
        <taxon>Eukaryota</taxon>
        <taxon>Fungi</taxon>
        <taxon>Dikarya</taxon>
        <taxon>Basidiomycota</taxon>
        <taxon>Agaricomycotina</taxon>
        <taxon>Agaricomycetes</taxon>
        <taxon>Agaricomycetidae</taxon>
        <taxon>Agaricales</taxon>
        <taxon>Marasmiineae</taxon>
        <taxon>Mycenaceae</taxon>
        <taxon>Mycena</taxon>
    </lineage>
</organism>
<feature type="compositionally biased region" description="Low complexity" evidence="1">
    <location>
        <begin position="9"/>
        <end position="24"/>
    </location>
</feature>
<sequence length="190" mass="20484">MPATPHTFAAPASTNSPPTAATATPKRRVNTAAHWPHTTTPTLRRLASAPRDAQWALSLAHGTAHGCFLLLATLLPPLVALRPPSKAMIFERRDGTTLHVSRCHHVLAAQTPRALDREAEVLRMVSISSPLSSIRLSTSATTTRGSTADTGRYKLIIGEKYIPVVFWMVEAAAEVKVHGAPYTKVEVVIT</sequence>
<name>A0AAD6VD32_9AGAR</name>
<keyword evidence="3" id="KW-1185">Reference proteome</keyword>
<evidence type="ECO:0000313" key="3">
    <source>
        <dbReference type="Proteomes" id="UP001219525"/>
    </source>
</evidence>
<dbReference type="Proteomes" id="UP001219525">
    <property type="component" value="Unassembled WGS sequence"/>
</dbReference>
<proteinExistence type="predicted"/>
<dbReference type="EMBL" id="JARJCW010000040">
    <property type="protein sequence ID" value="KAJ7206410.1"/>
    <property type="molecule type" value="Genomic_DNA"/>
</dbReference>
<accession>A0AAD6VD32</accession>
<dbReference type="AlphaFoldDB" id="A0AAD6VD32"/>